<evidence type="ECO:0000256" key="3">
    <source>
        <dbReference type="ARBA" id="ARBA00005470"/>
    </source>
</evidence>
<organism evidence="7 8">
    <name type="scientific">Lipomyces starkeyi NRRL Y-11557</name>
    <dbReference type="NCBI Taxonomy" id="675824"/>
    <lineage>
        <taxon>Eukaryota</taxon>
        <taxon>Fungi</taxon>
        <taxon>Dikarya</taxon>
        <taxon>Ascomycota</taxon>
        <taxon>Saccharomycotina</taxon>
        <taxon>Lipomycetes</taxon>
        <taxon>Lipomycetales</taxon>
        <taxon>Lipomycetaceae</taxon>
        <taxon>Lipomyces</taxon>
    </lineage>
</organism>
<name>A0A1E3QFS7_LIPST</name>
<dbReference type="GO" id="GO:0005634">
    <property type="term" value="C:nucleus"/>
    <property type="evidence" value="ECO:0007669"/>
    <property type="project" value="UniProtKB-SubCell"/>
</dbReference>
<dbReference type="CDD" id="cd22647">
    <property type="entry name" value="CTF3_NTD_HEAT"/>
    <property type="match status" value="1"/>
</dbReference>
<sequence>MSGNSFVIAPLSPQEKISVAIDGLHASRTTVIAKSTASDHLSMIIIHVHEHGLSRNDLSKAIDILTRPSSLRKSQALQLLKLLYPREKVDDDVVIRIVGCLGVGQGKADQLVQVNLLRWLVLIQPFLKSQKILSKVYHILFMHLSYESTRQWIAHLLFLATKRHDIRPWRIQYLLEMQNKYRESQHLTGLLLLYKEYFPEIVIDRFAKLRGALFKYPDPQFLTIIHEVHARANSLSGEVPSFSRDGLSNLKRRKLNIPEMITLDVSEKSVTVEELSTLASFAKNIDRVSLPAQVGSVLRDDGMVKRILVNRPSQRAWARLNTWIASSLREELDDAEENGNRGEGLLGELLARSYDLCLYTKELLISVEDFLCIYLPRWDGVRHRSTVFRLLLLLPVRRWEIIDRDITSPLTAIFQKDTENWSFRYDYLVFLEDLLRSYSVRCGKVTSYGRDREVDGLSHAEVIKTMSSLFAHWESMFKKVSYSDHGATEIQGASLYMYNVVEIGSKF</sequence>
<dbReference type="GO" id="GO:0034080">
    <property type="term" value="P:CENP-A containing chromatin assembly"/>
    <property type="evidence" value="ECO:0007669"/>
    <property type="project" value="TreeGrafter"/>
</dbReference>
<evidence type="ECO:0000256" key="2">
    <source>
        <dbReference type="ARBA" id="ARBA00004584"/>
    </source>
</evidence>
<dbReference type="InterPro" id="IPR012485">
    <property type="entry name" value="CENP-I"/>
</dbReference>
<dbReference type="OrthoDB" id="6347512at2759"/>
<evidence type="ECO:0000256" key="1">
    <source>
        <dbReference type="ARBA" id="ARBA00004123"/>
    </source>
</evidence>
<evidence type="ECO:0000313" key="8">
    <source>
        <dbReference type="Proteomes" id="UP000094385"/>
    </source>
</evidence>
<keyword evidence="4" id="KW-0158">Chromosome</keyword>
<dbReference type="Proteomes" id="UP000094385">
    <property type="component" value="Unassembled WGS sequence"/>
</dbReference>
<dbReference type="PANTHER" id="PTHR48208:SF2">
    <property type="entry name" value="CENTROMERE PROTEIN I"/>
    <property type="match status" value="1"/>
</dbReference>
<keyword evidence="5" id="KW-0539">Nucleus</keyword>
<dbReference type="AlphaFoldDB" id="A0A1E3QFS7"/>
<reference evidence="7 8" key="1">
    <citation type="journal article" date="2016" name="Proc. Natl. Acad. Sci. U.S.A.">
        <title>Comparative genomics of biotechnologically important yeasts.</title>
        <authorList>
            <person name="Riley R."/>
            <person name="Haridas S."/>
            <person name="Wolfe K.H."/>
            <person name="Lopes M.R."/>
            <person name="Hittinger C.T."/>
            <person name="Goeker M."/>
            <person name="Salamov A.A."/>
            <person name="Wisecaver J.H."/>
            <person name="Long T.M."/>
            <person name="Calvey C.H."/>
            <person name="Aerts A.L."/>
            <person name="Barry K.W."/>
            <person name="Choi C."/>
            <person name="Clum A."/>
            <person name="Coughlan A.Y."/>
            <person name="Deshpande S."/>
            <person name="Douglass A.P."/>
            <person name="Hanson S.J."/>
            <person name="Klenk H.-P."/>
            <person name="LaButti K.M."/>
            <person name="Lapidus A."/>
            <person name="Lindquist E.A."/>
            <person name="Lipzen A.M."/>
            <person name="Meier-Kolthoff J.P."/>
            <person name="Ohm R.A."/>
            <person name="Otillar R.P."/>
            <person name="Pangilinan J.L."/>
            <person name="Peng Y."/>
            <person name="Rokas A."/>
            <person name="Rosa C.A."/>
            <person name="Scheuner C."/>
            <person name="Sibirny A.A."/>
            <person name="Slot J.C."/>
            <person name="Stielow J.B."/>
            <person name="Sun H."/>
            <person name="Kurtzman C.P."/>
            <person name="Blackwell M."/>
            <person name="Grigoriev I.V."/>
            <person name="Jeffries T.W."/>
        </authorList>
    </citation>
    <scope>NUCLEOTIDE SEQUENCE [LARGE SCALE GENOMIC DNA]</scope>
    <source>
        <strain evidence="7 8">NRRL Y-11557</strain>
    </source>
</reference>
<accession>A0A1E3QFS7</accession>
<proteinExistence type="inferred from homology"/>
<keyword evidence="6" id="KW-0137">Centromere</keyword>
<dbReference type="EMBL" id="KV454289">
    <property type="protein sequence ID" value="ODQ76546.1"/>
    <property type="molecule type" value="Genomic_DNA"/>
</dbReference>
<evidence type="ECO:0000256" key="4">
    <source>
        <dbReference type="ARBA" id="ARBA00022454"/>
    </source>
</evidence>
<dbReference type="GO" id="GO:0000070">
    <property type="term" value="P:mitotic sister chromatid segregation"/>
    <property type="evidence" value="ECO:0007669"/>
    <property type="project" value="TreeGrafter"/>
</dbReference>
<dbReference type="GO" id="GO:0000939">
    <property type="term" value="C:inner kinetochore"/>
    <property type="evidence" value="ECO:0007669"/>
    <property type="project" value="TreeGrafter"/>
</dbReference>
<keyword evidence="8" id="KW-1185">Reference proteome</keyword>
<dbReference type="STRING" id="675824.A0A1E3QFS7"/>
<gene>
    <name evidence="7" type="ORF">LIPSTDRAFT_470</name>
</gene>
<dbReference type="PANTHER" id="PTHR48208">
    <property type="entry name" value="CENTROMERE PROTEIN I"/>
    <property type="match status" value="1"/>
</dbReference>
<evidence type="ECO:0000256" key="6">
    <source>
        <dbReference type="ARBA" id="ARBA00023328"/>
    </source>
</evidence>
<comment type="subcellular location">
    <subcellularLocation>
        <location evidence="2">Chromosome</location>
        <location evidence="2">Centromere</location>
    </subcellularLocation>
    <subcellularLocation>
        <location evidence="1">Nucleus</location>
    </subcellularLocation>
</comment>
<evidence type="ECO:0000313" key="7">
    <source>
        <dbReference type="EMBL" id="ODQ76546.1"/>
    </source>
</evidence>
<protein>
    <submittedName>
        <fullName evidence="7">Uncharacterized protein</fullName>
    </submittedName>
</protein>
<dbReference type="Pfam" id="PF07778">
    <property type="entry name" value="CENP-I"/>
    <property type="match status" value="2"/>
</dbReference>
<evidence type="ECO:0000256" key="5">
    <source>
        <dbReference type="ARBA" id="ARBA00023242"/>
    </source>
</evidence>
<comment type="similarity">
    <text evidence="3">Belongs to the CENP-I/CTF3 family.</text>
</comment>